<dbReference type="EMBL" id="RFFG01000026">
    <property type="protein sequence ID" value="RMI43314.1"/>
    <property type="molecule type" value="Genomic_DNA"/>
</dbReference>
<dbReference type="AlphaFoldDB" id="A0A3M2M0L4"/>
<evidence type="ECO:0000313" key="2">
    <source>
        <dbReference type="Proteomes" id="UP000282674"/>
    </source>
</evidence>
<gene>
    <name evidence="1" type="ORF">EBO15_16675</name>
</gene>
<name>A0A3M2M0L4_9ACTN</name>
<proteinExistence type="predicted"/>
<accession>A0A3M2M0L4</accession>
<protein>
    <recommendedName>
        <fullName evidence="3">PD-(D/E)XK endonuclease-like domain-containing protein</fullName>
    </recommendedName>
</protein>
<keyword evidence="2" id="KW-1185">Reference proteome</keyword>
<evidence type="ECO:0000313" key="1">
    <source>
        <dbReference type="EMBL" id="RMI43314.1"/>
    </source>
</evidence>
<evidence type="ECO:0008006" key="3">
    <source>
        <dbReference type="Google" id="ProtNLM"/>
    </source>
</evidence>
<comment type="caution">
    <text evidence="1">The sequence shown here is derived from an EMBL/GenBank/DDBJ whole genome shotgun (WGS) entry which is preliminary data.</text>
</comment>
<dbReference type="Proteomes" id="UP000282674">
    <property type="component" value="Unassembled WGS sequence"/>
</dbReference>
<sequence length="163" mass="18129">MRASRDPEPRKRAQRWLSGAPDRKKNERVKLGSAVHALIEAHILGQPVPEELLNNEEFAPYIEHFHAFVDDWQITFTASEMVVANDEAGYAGARVARLLTHDVGVVLHLRPEGYRLYPVRCGDAEFEVFTHVQRVAEFQTGASKAVVGTALTPPHLPRKAAAA</sequence>
<organism evidence="1 2">
    <name type="scientific">Actinomadura harenae</name>
    <dbReference type="NCBI Taxonomy" id="2483351"/>
    <lineage>
        <taxon>Bacteria</taxon>
        <taxon>Bacillati</taxon>
        <taxon>Actinomycetota</taxon>
        <taxon>Actinomycetes</taxon>
        <taxon>Streptosporangiales</taxon>
        <taxon>Thermomonosporaceae</taxon>
        <taxon>Actinomadura</taxon>
    </lineage>
</organism>
<reference evidence="1 2" key="1">
    <citation type="submission" date="2018-10" db="EMBL/GenBank/DDBJ databases">
        <title>Isolation from soil.</title>
        <authorList>
            <person name="Hu J."/>
        </authorList>
    </citation>
    <scope>NUCLEOTIDE SEQUENCE [LARGE SCALE GENOMIC DNA]</scope>
    <source>
        <strain evidence="1 2">NEAU-Ht49</strain>
    </source>
</reference>